<dbReference type="AlphaFoldDB" id="A0A4R8J0V4"/>
<dbReference type="RefSeq" id="WP_134080374.1">
    <property type="nucleotide sequence ID" value="NZ_SOQX01000001.1"/>
</dbReference>
<comment type="caution">
    <text evidence="2">The sequence shown here is derived from an EMBL/GenBank/DDBJ whole genome shotgun (WGS) entry which is preliminary data.</text>
</comment>
<keyword evidence="1" id="KW-0812">Transmembrane</keyword>
<accession>A0A4R8J0V4</accession>
<reference evidence="2 3" key="1">
    <citation type="submission" date="2019-03" db="EMBL/GenBank/DDBJ databases">
        <title>Genomic Encyclopedia of Type Strains, Phase IV (KMG-IV): sequencing the most valuable type-strain genomes for metagenomic binning, comparative biology and taxonomic classification.</title>
        <authorList>
            <person name="Goeker M."/>
        </authorList>
    </citation>
    <scope>NUCLEOTIDE SEQUENCE [LARGE SCALE GENOMIC DNA]</scope>
    <source>
        <strain evidence="2 3">DSM 16326</strain>
    </source>
</reference>
<evidence type="ECO:0000313" key="2">
    <source>
        <dbReference type="EMBL" id="TDY03799.1"/>
    </source>
</evidence>
<dbReference type="EMBL" id="SOQX01000001">
    <property type="protein sequence ID" value="TDY03799.1"/>
    <property type="molecule type" value="Genomic_DNA"/>
</dbReference>
<protein>
    <submittedName>
        <fullName evidence="2">Uncharacterized protein</fullName>
    </submittedName>
</protein>
<name>A0A4R8J0V4_9GAMM</name>
<gene>
    <name evidence="2" type="ORF">EDC23_0169</name>
</gene>
<sequence length="63" mass="6854">MLVIKRLGDLFAIAGILIGIAPVIARLGGHYYLLGFELKTVLLGGMLLLLLACLARLELLLHR</sequence>
<keyword evidence="3" id="KW-1185">Reference proteome</keyword>
<keyword evidence="1" id="KW-0472">Membrane</keyword>
<proteinExistence type="predicted"/>
<evidence type="ECO:0000313" key="3">
    <source>
        <dbReference type="Proteomes" id="UP000294914"/>
    </source>
</evidence>
<organism evidence="2 3">
    <name type="scientific">Thiohalophilus thiocyanatoxydans</name>
    <dbReference type="NCBI Taxonomy" id="381308"/>
    <lineage>
        <taxon>Bacteria</taxon>
        <taxon>Pseudomonadati</taxon>
        <taxon>Pseudomonadota</taxon>
        <taxon>Gammaproteobacteria</taxon>
        <taxon>Thiohalomonadales</taxon>
        <taxon>Thiohalophilaceae</taxon>
        <taxon>Thiohalophilus</taxon>
    </lineage>
</organism>
<feature type="transmembrane region" description="Helical" evidence="1">
    <location>
        <begin position="41"/>
        <end position="61"/>
    </location>
</feature>
<evidence type="ECO:0000256" key="1">
    <source>
        <dbReference type="SAM" id="Phobius"/>
    </source>
</evidence>
<dbReference type="Proteomes" id="UP000294914">
    <property type="component" value="Unassembled WGS sequence"/>
</dbReference>
<keyword evidence="1" id="KW-1133">Transmembrane helix</keyword>
<feature type="transmembrane region" description="Helical" evidence="1">
    <location>
        <begin position="7"/>
        <end position="29"/>
    </location>
</feature>